<dbReference type="InterPro" id="IPR014008">
    <property type="entry name" value="Cbl_synth_MTase_CbiT"/>
</dbReference>
<dbReference type="InterPro" id="IPR014776">
    <property type="entry name" value="4pyrrole_Mease_sub2"/>
</dbReference>
<dbReference type="RefSeq" id="WP_213249421.1">
    <property type="nucleotide sequence ID" value="NZ_CP045806.1"/>
</dbReference>
<dbReference type="InterPro" id="IPR050714">
    <property type="entry name" value="Cobalamin_biosynth_MTase"/>
</dbReference>
<organism evidence="7 8">
    <name type="scientific">Gordonia pseudamarae</name>
    <dbReference type="NCBI Taxonomy" id="2831662"/>
    <lineage>
        <taxon>Bacteria</taxon>
        <taxon>Bacillati</taxon>
        <taxon>Actinomycetota</taxon>
        <taxon>Actinomycetes</taxon>
        <taxon>Mycobacteriales</taxon>
        <taxon>Gordoniaceae</taxon>
        <taxon>Gordonia</taxon>
    </lineage>
</organism>
<dbReference type="InterPro" id="IPR006365">
    <property type="entry name" value="Cbl_synth_CobL"/>
</dbReference>
<dbReference type="SUPFAM" id="SSF53790">
    <property type="entry name" value="Tetrapyrrole methylase"/>
    <property type="match status" value="1"/>
</dbReference>
<dbReference type="NCBIfam" id="TIGR02469">
    <property type="entry name" value="CbiT"/>
    <property type="match status" value="1"/>
</dbReference>
<keyword evidence="5" id="KW-0949">S-adenosyl-L-methionine</keyword>
<dbReference type="CDD" id="cd11644">
    <property type="entry name" value="Precorrin-6Y-MT"/>
    <property type="match status" value="1"/>
</dbReference>
<keyword evidence="2" id="KW-0169">Cobalamin biosynthesis</keyword>
<proteinExistence type="predicted"/>
<dbReference type="Proteomes" id="UP001059836">
    <property type="component" value="Chromosome"/>
</dbReference>
<dbReference type="EMBL" id="CP045809">
    <property type="protein sequence ID" value="QHN35309.1"/>
    <property type="molecule type" value="Genomic_DNA"/>
</dbReference>
<keyword evidence="3" id="KW-0489">Methyltransferase</keyword>
<dbReference type="PANTHER" id="PTHR43182">
    <property type="entry name" value="COBALT-PRECORRIN-6B C(15)-METHYLTRANSFERASE (DECARBOXYLATING)"/>
    <property type="match status" value="1"/>
</dbReference>
<dbReference type="InterPro" id="IPR000878">
    <property type="entry name" value="4pyrrol_Mease"/>
</dbReference>
<dbReference type="PIRSF" id="PIRSF036428">
    <property type="entry name" value="CobL"/>
    <property type="match status" value="1"/>
</dbReference>
<keyword evidence="8" id="KW-1185">Reference proteome</keyword>
<dbReference type="SUPFAM" id="SSF53335">
    <property type="entry name" value="S-adenosyl-L-methionine-dependent methyltransferases"/>
    <property type="match status" value="1"/>
</dbReference>
<gene>
    <name evidence="7" type="primary">cbiE</name>
    <name evidence="7" type="ORF">GII31_10815</name>
</gene>
<keyword evidence="4" id="KW-0808">Transferase</keyword>
<evidence type="ECO:0000256" key="1">
    <source>
        <dbReference type="ARBA" id="ARBA00004953"/>
    </source>
</evidence>
<dbReference type="Gene3D" id="3.40.50.150">
    <property type="entry name" value="Vaccinia Virus protein VP39"/>
    <property type="match status" value="1"/>
</dbReference>
<comment type="pathway">
    <text evidence="1">Cofactor biosynthesis; adenosylcobalamin biosynthesis.</text>
</comment>
<evidence type="ECO:0000256" key="3">
    <source>
        <dbReference type="ARBA" id="ARBA00022603"/>
    </source>
</evidence>
<evidence type="ECO:0000256" key="4">
    <source>
        <dbReference type="ARBA" id="ARBA00022679"/>
    </source>
</evidence>
<protein>
    <submittedName>
        <fullName evidence="7">Precorrin-6y C5,15-methyltransferase (Decarboxylating) subunit CbiE</fullName>
    </submittedName>
</protein>
<evidence type="ECO:0000256" key="2">
    <source>
        <dbReference type="ARBA" id="ARBA00022573"/>
    </source>
</evidence>
<evidence type="ECO:0000259" key="6">
    <source>
        <dbReference type="Pfam" id="PF00590"/>
    </source>
</evidence>
<dbReference type="InterPro" id="IPR029063">
    <property type="entry name" value="SAM-dependent_MTases_sf"/>
</dbReference>
<name>A0ABX6IIX6_9ACTN</name>
<dbReference type="Pfam" id="PF00590">
    <property type="entry name" value="TP_methylase"/>
    <property type="match status" value="1"/>
</dbReference>
<dbReference type="PANTHER" id="PTHR43182:SF1">
    <property type="entry name" value="COBALT-PRECORRIN-7 C(5)-METHYLTRANSFERASE"/>
    <property type="match status" value="1"/>
</dbReference>
<evidence type="ECO:0000256" key="5">
    <source>
        <dbReference type="ARBA" id="ARBA00022691"/>
    </source>
</evidence>
<reference evidence="7" key="1">
    <citation type="journal article" date="2021" name="Nat. Microbiol.">
        <title>Cocultivation of an ultrasmall environmental parasitic bacterium with lytic ability against bacteria associated with wastewater foams.</title>
        <authorList>
            <person name="Batinovic S."/>
            <person name="Rose J.J.A."/>
            <person name="Ratcliffe J."/>
            <person name="Seviour R.J."/>
            <person name="Petrovski S."/>
        </authorList>
    </citation>
    <scope>NUCLEOTIDE SEQUENCE</scope>
    <source>
        <strain evidence="7">CON9</strain>
    </source>
</reference>
<dbReference type="InterPro" id="IPR012818">
    <property type="entry name" value="CbiE"/>
</dbReference>
<feature type="domain" description="Tetrapyrrole methylase" evidence="6">
    <location>
        <begin position="6"/>
        <end position="191"/>
    </location>
</feature>
<dbReference type="NCBIfam" id="TIGR02467">
    <property type="entry name" value="CbiE"/>
    <property type="match status" value="1"/>
</dbReference>
<evidence type="ECO:0000313" key="7">
    <source>
        <dbReference type="EMBL" id="QHN35309.1"/>
    </source>
</evidence>
<dbReference type="InterPro" id="IPR035996">
    <property type="entry name" value="4pyrrol_Methylase_sf"/>
</dbReference>
<dbReference type="InterPro" id="IPR014777">
    <property type="entry name" value="4pyrrole_Mease_sub1"/>
</dbReference>
<dbReference type="Gene3D" id="3.40.1010.10">
    <property type="entry name" value="Cobalt-precorrin-4 Transmethylase, Domain 1"/>
    <property type="match status" value="1"/>
</dbReference>
<accession>A0ABX6IIX6</accession>
<sequence>MTAPRFVVVGIGEDGWTGLTGAARDTLSTAAVVYGSPRQLDLISDSVDHGRTRLYPWRSPMSQHLAEVLRAPPAPLVHVLASGDPMFHGVGASIVREVGAERVTMLPQVSSASLACARLGWDLAGTRIVSAVTGPPETVAGHLSDGRRVLVLSRDANTPYQVLNILRDNGFSGSRVRVLERLGGPAERIYDAMPETAGPGDVDPLNIVAVDCHGPRICAAPGLPDDMYENDGQLTKEPVRALTVCALRPGGTQLLWDVGGGSGSIAIEWLRADTDGRAVAFEADGGRAERLGRNAVRHGVAGRLRIAGRAPEALAAHGTPDAVFIGGGLSEQVLEQCWAALAPGGRLVANGVAIESQNLLASAAGRYGGTLRRFSVETAGPLGSLTTWRPALPIVQWAANKSQEQR</sequence>
<dbReference type="Gene3D" id="3.30.950.10">
    <property type="entry name" value="Methyltransferase, Cobalt-precorrin-4 Transmethylase, Domain 2"/>
    <property type="match status" value="1"/>
</dbReference>
<evidence type="ECO:0000313" key="8">
    <source>
        <dbReference type="Proteomes" id="UP001059836"/>
    </source>
</evidence>